<dbReference type="AlphaFoldDB" id="A0AAD9JQA3"/>
<keyword evidence="2" id="KW-0539">Nucleus</keyword>
<feature type="region of interest" description="Disordered" evidence="4">
    <location>
        <begin position="533"/>
        <end position="567"/>
    </location>
</feature>
<dbReference type="Gene3D" id="1.25.10.10">
    <property type="entry name" value="Leucine-rich Repeat Variant"/>
    <property type="match status" value="1"/>
</dbReference>
<dbReference type="EMBL" id="JAODUP010000192">
    <property type="protein sequence ID" value="KAK2157414.1"/>
    <property type="molecule type" value="Genomic_DNA"/>
</dbReference>
<feature type="compositionally biased region" description="Basic and acidic residues" evidence="4">
    <location>
        <begin position="537"/>
        <end position="549"/>
    </location>
</feature>
<dbReference type="InterPro" id="IPR016024">
    <property type="entry name" value="ARM-type_fold"/>
</dbReference>
<protein>
    <recommendedName>
        <fullName evidence="7">Protein saal1</fullName>
    </recommendedName>
</protein>
<evidence type="ECO:0000313" key="5">
    <source>
        <dbReference type="EMBL" id="KAK2157414.1"/>
    </source>
</evidence>
<dbReference type="Proteomes" id="UP001208570">
    <property type="component" value="Unassembled WGS sequence"/>
</dbReference>
<proteinExistence type="inferred from homology"/>
<reference evidence="5" key="1">
    <citation type="journal article" date="2023" name="Mol. Biol. Evol.">
        <title>Third-Generation Sequencing Reveals the Adaptive Role of the Epigenome in Three Deep-Sea Polychaetes.</title>
        <authorList>
            <person name="Perez M."/>
            <person name="Aroh O."/>
            <person name="Sun Y."/>
            <person name="Lan Y."/>
            <person name="Juniper S.K."/>
            <person name="Young C.R."/>
            <person name="Angers B."/>
            <person name="Qian P.Y."/>
        </authorList>
    </citation>
    <scope>NUCLEOTIDE SEQUENCE</scope>
    <source>
        <strain evidence="5">P08H-3</strain>
    </source>
</reference>
<comment type="similarity">
    <text evidence="3">Belongs to the SAAL1 family.</text>
</comment>
<comment type="subcellular location">
    <subcellularLocation>
        <location evidence="1">Nucleus</location>
    </subcellularLocation>
</comment>
<dbReference type="PANTHER" id="PTHR23424:SF23">
    <property type="entry name" value="PROTEIN SAAL1"/>
    <property type="match status" value="1"/>
</dbReference>
<feature type="region of interest" description="Disordered" evidence="4">
    <location>
        <begin position="435"/>
        <end position="497"/>
    </location>
</feature>
<feature type="compositionally biased region" description="Basic and acidic residues" evidence="4">
    <location>
        <begin position="462"/>
        <end position="474"/>
    </location>
</feature>
<comment type="caution">
    <text evidence="5">The sequence shown here is derived from an EMBL/GenBank/DDBJ whole genome shotgun (WGS) entry which is preliminary data.</text>
</comment>
<evidence type="ECO:0000256" key="2">
    <source>
        <dbReference type="ARBA" id="ARBA00023242"/>
    </source>
</evidence>
<evidence type="ECO:0000256" key="3">
    <source>
        <dbReference type="ARBA" id="ARBA00038401"/>
    </source>
</evidence>
<evidence type="ECO:0008006" key="7">
    <source>
        <dbReference type="Google" id="ProtNLM"/>
    </source>
</evidence>
<dbReference type="GO" id="GO:0005654">
    <property type="term" value="C:nucleoplasm"/>
    <property type="evidence" value="ECO:0007669"/>
    <property type="project" value="TreeGrafter"/>
</dbReference>
<feature type="region of interest" description="Disordered" evidence="4">
    <location>
        <begin position="1"/>
        <end position="66"/>
    </location>
</feature>
<dbReference type="InterPro" id="IPR052464">
    <property type="entry name" value="Synovial_Prolif_Regulator"/>
</dbReference>
<gene>
    <name evidence="5" type="ORF">LSH36_192g03023</name>
</gene>
<evidence type="ECO:0000256" key="1">
    <source>
        <dbReference type="ARBA" id="ARBA00004123"/>
    </source>
</evidence>
<organism evidence="5 6">
    <name type="scientific">Paralvinella palmiformis</name>
    <dbReference type="NCBI Taxonomy" id="53620"/>
    <lineage>
        <taxon>Eukaryota</taxon>
        <taxon>Metazoa</taxon>
        <taxon>Spiralia</taxon>
        <taxon>Lophotrochozoa</taxon>
        <taxon>Annelida</taxon>
        <taxon>Polychaeta</taxon>
        <taxon>Sedentaria</taxon>
        <taxon>Canalipalpata</taxon>
        <taxon>Terebellida</taxon>
        <taxon>Terebelliformia</taxon>
        <taxon>Alvinellidae</taxon>
        <taxon>Paralvinella</taxon>
    </lineage>
</organism>
<name>A0AAD9JQA3_9ANNE</name>
<evidence type="ECO:0000256" key="4">
    <source>
        <dbReference type="SAM" id="MobiDB-lite"/>
    </source>
</evidence>
<keyword evidence="6" id="KW-1185">Reference proteome</keyword>
<dbReference type="PANTHER" id="PTHR23424">
    <property type="entry name" value="SERUM AMYLOID A"/>
    <property type="match status" value="1"/>
</dbReference>
<dbReference type="SUPFAM" id="SSF48371">
    <property type="entry name" value="ARM repeat"/>
    <property type="match status" value="1"/>
</dbReference>
<dbReference type="InterPro" id="IPR011989">
    <property type="entry name" value="ARM-like"/>
</dbReference>
<feature type="compositionally biased region" description="Polar residues" evidence="4">
    <location>
        <begin position="550"/>
        <end position="563"/>
    </location>
</feature>
<accession>A0AAD9JQA3</accession>
<evidence type="ECO:0000313" key="6">
    <source>
        <dbReference type="Proteomes" id="UP001208570"/>
    </source>
</evidence>
<sequence length="630" mass="70019">MDGTEEENNTENRTGSNQGEKSEHESLEADCEVVANNHDQPSGDHIVHKSGRSQDANVEKSPAAENSCDVIVLDSDEERYTNPEPPKELMSNEVFHADMIGDTMFSKHWLFTTLMNLIKAVDQEENAKAEGQMSERGMDLDDALQDELCKLWDMSMNPAVVNLLMEFKAIDLLAGVISKSKAPRATEICVGILGNMACTEVGCKAVSDNKGLRTLMFLLLESPDGMTLVEVTRLIYTCLSSDSVYHLWITSLRENPSVYNSLVFILCSSTNSDLLLHASELIDKIMDTEDNLLIQWSTSDMVQGVLEAIKQCSSSKDALDAYLHILQLISTCDPGVEAIGVHSTSICDLTLQYLIQLCAEDILVIEGQENSVGCVLCVLTTAFTALEDKSKLVVSDFQLMRCLLKILSCVYSKVRELTPDIRKRARSDSISERSCLRSDSVNESDHSHRLSQYDGKPNPQPAEDKQQEEKDNLLHPDSGSAIEVGETSQTGNKDDVERQEAVCDAATIEMLYEVIQNILTDVVLVLCEEDEISPSTEPEKPDNSKEANATEKTPSSSDQSANTEKPHDYVPKTLTYLNELCVRQRLRILVYTLDEVLQDTEVDCCGRLRQMAQKYGLSRLDKIVEEYNAG</sequence>